<dbReference type="SUPFAM" id="SSF57756">
    <property type="entry name" value="Retrovirus zinc finger-like domains"/>
    <property type="match status" value="1"/>
</dbReference>
<accession>A0A183CLE3</accession>
<evidence type="ECO:0000259" key="3">
    <source>
        <dbReference type="PROSITE" id="PS50158"/>
    </source>
</evidence>
<proteinExistence type="predicted"/>
<dbReference type="GO" id="GO:0003676">
    <property type="term" value="F:nucleic acid binding"/>
    <property type="evidence" value="ECO:0007669"/>
    <property type="project" value="InterPro"/>
</dbReference>
<feature type="compositionally biased region" description="Polar residues" evidence="2">
    <location>
        <begin position="508"/>
        <end position="519"/>
    </location>
</feature>
<feature type="domain" description="CCHC-type" evidence="3">
    <location>
        <begin position="492"/>
        <end position="507"/>
    </location>
</feature>
<protein>
    <submittedName>
        <fullName evidence="5">CCHC-type domain-containing protein</fullName>
    </submittedName>
</protein>
<dbReference type="Pfam" id="PF00098">
    <property type="entry name" value="zf-CCHC"/>
    <property type="match status" value="1"/>
</dbReference>
<feature type="compositionally biased region" description="Polar residues" evidence="2">
    <location>
        <begin position="528"/>
        <end position="539"/>
    </location>
</feature>
<feature type="region of interest" description="Disordered" evidence="2">
    <location>
        <begin position="508"/>
        <end position="539"/>
    </location>
</feature>
<dbReference type="Gene3D" id="4.10.60.10">
    <property type="entry name" value="Zinc finger, CCHC-type"/>
    <property type="match status" value="1"/>
</dbReference>
<dbReference type="Proteomes" id="UP000050741">
    <property type="component" value="Unassembled WGS sequence"/>
</dbReference>
<reference evidence="4" key="1">
    <citation type="submission" date="2013-12" db="EMBL/GenBank/DDBJ databases">
        <authorList>
            <person name="Aslett M."/>
        </authorList>
    </citation>
    <scope>NUCLEOTIDE SEQUENCE [LARGE SCALE GENOMIC DNA]</scope>
    <source>
        <strain evidence="4">Lindley</strain>
    </source>
</reference>
<keyword evidence="4" id="KW-1185">Reference proteome</keyword>
<feature type="region of interest" description="Disordered" evidence="2">
    <location>
        <begin position="238"/>
        <end position="259"/>
    </location>
</feature>
<reference evidence="5" key="3">
    <citation type="submission" date="2016-06" db="UniProtKB">
        <authorList>
            <consortium name="WormBaseParasite"/>
        </authorList>
    </citation>
    <scope>IDENTIFICATION</scope>
</reference>
<evidence type="ECO:0000313" key="5">
    <source>
        <dbReference type="WBParaSite" id="GPLIN_001369900"/>
    </source>
</evidence>
<evidence type="ECO:0000256" key="2">
    <source>
        <dbReference type="SAM" id="MobiDB-lite"/>
    </source>
</evidence>
<keyword evidence="1" id="KW-0863">Zinc-finger</keyword>
<dbReference type="GO" id="GO:0019899">
    <property type="term" value="F:enzyme binding"/>
    <property type="evidence" value="ECO:0007669"/>
    <property type="project" value="UniProtKB-ARBA"/>
</dbReference>
<organism evidence="4 5">
    <name type="scientific">Globodera pallida</name>
    <name type="common">Potato cyst nematode worm</name>
    <name type="synonym">Heterodera pallida</name>
    <dbReference type="NCBI Taxonomy" id="36090"/>
    <lineage>
        <taxon>Eukaryota</taxon>
        <taxon>Metazoa</taxon>
        <taxon>Ecdysozoa</taxon>
        <taxon>Nematoda</taxon>
        <taxon>Chromadorea</taxon>
        <taxon>Rhabditida</taxon>
        <taxon>Tylenchina</taxon>
        <taxon>Tylenchomorpha</taxon>
        <taxon>Tylenchoidea</taxon>
        <taxon>Heteroderidae</taxon>
        <taxon>Heteroderinae</taxon>
        <taxon>Globodera</taxon>
    </lineage>
</organism>
<feature type="compositionally biased region" description="Basic and acidic residues" evidence="2">
    <location>
        <begin position="943"/>
        <end position="953"/>
    </location>
</feature>
<dbReference type="InterPro" id="IPR001878">
    <property type="entry name" value="Znf_CCHC"/>
</dbReference>
<name>A0A183CLE3_GLOPA</name>
<keyword evidence="1" id="KW-0862">Zinc</keyword>
<dbReference type="InterPro" id="IPR036875">
    <property type="entry name" value="Znf_CCHC_sf"/>
</dbReference>
<feature type="region of interest" description="Disordered" evidence="2">
    <location>
        <begin position="931"/>
        <end position="1040"/>
    </location>
</feature>
<feature type="region of interest" description="Disordered" evidence="2">
    <location>
        <begin position="887"/>
        <end position="917"/>
    </location>
</feature>
<dbReference type="InterPro" id="IPR021109">
    <property type="entry name" value="Peptidase_aspartic_dom_sf"/>
</dbReference>
<dbReference type="SMART" id="SM00343">
    <property type="entry name" value="ZnF_C2HC"/>
    <property type="match status" value="1"/>
</dbReference>
<feature type="compositionally biased region" description="Basic and acidic residues" evidence="2">
    <location>
        <begin position="975"/>
        <end position="996"/>
    </location>
</feature>
<feature type="compositionally biased region" description="Polar residues" evidence="2">
    <location>
        <begin position="247"/>
        <end position="259"/>
    </location>
</feature>
<keyword evidence="1" id="KW-0479">Metal-binding</keyword>
<dbReference type="AlphaFoldDB" id="A0A183CLE3"/>
<evidence type="ECO:0000256" key="1">
    <source>
        <dbReference type="PROSITE-ProRule" id="PRU00047"/>
    </source>
</evidence>
<sequence>MRTAPTHGSPAVTRQRTLNLGLLLRDEQQEQNPILPPNLHQNFESRRNSISSEASSILGSEEVRRRLMAAEQQQNVIDLNDALNLEEHALLDNNGIQVLNENRALGGEFPIVLDEAPIFEEDFGPMARNGDNVGNQPVTSTPHALLPNRNPSHPELLLHNVSAVRYQNVNVEQNQQVRATQQQRRPLPPQIQTVPQPGLHAQYQQVSYVYRPHPAVHQAQQQYQQFHHEEPAWHPNPGVNEPHYGNYGQNFHQARGQGNNLNRQEPQQLQIGNLEYVLTLDRLPELRGNEGADKVKQFFKKISSATEGWPERRRISALEAKISGRAERAFNAAVANQPYRFDIIRRAMAAQLEETDCREMGAFDELMSGVRRKPNEDVDALSDRVQSLVSRAYPGLTQNLCDDYSVKHLIRALANPELSLTLEMSRRPGMPYDEFVALAARAESIQKATKSAANEYRSAEPRKFYPTASSPNRFQGGSTSFNAIQQSSGIVCYNCNGPGHFSRDCRQPQSQGRFNSGQGQCRYPAGTGSENNTPLRNVGQANRNTQQNFAPQQTSARSQNFLKQNCIVMQEEAPPNAFCHGVQLTSEITHFFEKQLSEGKGSEESTCKEASRVGQILAIKVETHGVETDAMLDGGAQTSLIGAKFLYGLIKEKGLDLQKAGFSRTAARIVSVNGQRLKCLGVLSLPISRKGCLPINICLHITDAEFGFNLLFGTNALSDLGFLLYDSVNKEMLKFEKANLIQEGADRIIFSTHVEPSTVKLVGTNVDEKGNGKLEDEPIKYGQNHRAVKGNRHERQFSVAQCQTEIKNLRRELELNTAKGAELSKTNLRLTTDLALVIGKTKGFERKMADIYNQLTAKGGKHQQPVKDEESEKFECFGRKERLDSGKWKENKVGKTNKSPKETGGTEGNKDSVGRFAKAGRIGQLRTIAFSGGDEGGYNADHVTTDRKGKEKGPNMLKVGLIRQGRGFQGDEELGMEKEVPDEEKQSNGRKLDEAKSGTSGQFQKRSSRPEQTPFRPGGRKRTFRRSAGATQHPDCTPPLIVTSSAPFGCRMPTDERLSAEDIARRRPRMC</sequence>
<reference evidence="4" key="2">
    <citation type="submission" date="2014-05" db="EMBL/GenBank/DDBJ databases">
        <title>The genome and life-stage specific transcriptomes of Globodera pallida elucidate key aspects of plant parasitism by a cyst nematode.</title>
        <authorList>
            <person name="Cotton J.A."/>
            <person name="Lilley C.J."/>
            <person name="Jones L.M."/>
            <person name="Kikuchi T."/>
            <person name="Reid A.J."/>
            <person name="Thorpe P."/>
            <person name="Tsai I.J."/>
            <person name="Beasley H."/>
            <person name="Blok V."/>
            <person name="Cock P.J.A."/>
            <person name="Van den Akker S.E."/>
            <person name="Holroyd N."/>
            <person name="Hunt M."/>
            <person name="Mantelin S."/>
            <person name="Naghra H."/>
            <person name="Pain A."/>
            <person name="Palomares-Rius J.E."/>
            <person name="Zarowiecki M."/>
            <person name="Berriman M."/>
            <person name="Jones J.T."/>
            <person name="Urwin P.E."/>
        </authorList>
    </citation>
    <scope>NUCLEOTIDE SEQUENCE [LARGE SCALE GENOMIC DNA]</scope>
    <source>
        <strain evidence="4">Lindley</strain>
    </source>
</reference>
<dbReference type="CDD" id="cd00303">
    <property type="entry name" value="retropepsin_like"/>
    <property type="match status" value="1"/>
</dbReference>
<dbReference type="WBParaSite" id="GPLIN_001369900">
    <property type="protein sequence ID" value="GPLIN_001369900"/>
    <property type="gene ID" value="GPLIN_001369900"/>
</dbReference>
<evidence type="ECO:0000313" key="4">
    <source>
        <dbReference type="Proteomes" id="UP000050741"/>
    </source>
</evidence>
<dbReference type="PROSITE" id="PS50158">
    <property type="entry name" value="ZF_CCHC"/>
    <property type="match status" value="1"/>
</dbReference>
<dbReference type="SUPFAM" id="SSF50630">
    <property type="entry name" value="Acid proteases"/>
    <property type="match status" value="1"/>
</dbReference>
<dbReference type="GO" id="GO:0008270">
    <property type="term" value="F:zinc ion binding"/>
    <property type="evidence" value="ECO:0007669"/>
    <property type="project" value="UniProtKB-KW"/>
</dbReference>